<reference evidence="3 4" key="1">
    <citation type="submission" date="2019-04" db="EMBL/GenBank/DDBJ databases">
        <title>genome sequence of strain W3.</title>
        <authorList>
            <person name="Gao J."/>
            <person name="Sun J."/>
        </authorList>
    </citation>
    <scope>NUCLEOTIDE SEQUENCE [LARGE SCALE GENOMIC DNA]</scope>
    <source>
        <strain evidence="3 4">W3</strain>
    </source>
</reference>
<name>A0A4S8PK58_9HYPH</name>
<feature type="domain" description="EF-hand" evidence="2">
    <location>
        <begin position="88"/>
        <end position="110"/>
    </location>
</feature>
<gene>
    <name evidence="3" type="ORF">FAA86_22325</name>
</gene>
<dbReference type="PROSITE" id="PS00018">
    <property type="entry name" value="EF_HAND_1"/>
    <property type="match status" value="2"/>
</dbReference>
<dbReference type="EMBL" id="STGU01000022">
    <property type="protein sequence ID" value="THV31108.1"/>
    <property type="molecule type" value="Genomic_DNA"/>
</dbReference>
<dbReference type="Proteomes" id="UP000307378">
    <property type="component" value="Unassembled WGS sequence"/>
</dbReference>
<organism evidence="3 4">
    <name type="scientific">Rhizobium rosettiformans W3</name>
    <dbReference type="NCBI Taxonomy" id="538378"/>
    <lineage>
        <taxon>Bacteria</taxon>
        <taxon>Pseudomonadati</taxon>
        <taxon>Pseudomonadota</taxon>
        <taxon>Alphaproteobacteria</taxon>
        <taxon>Hyphomicrobiales</taxon>
        <taxon>Rhizobiaceae</taxon>
        <taxon>Rhizobium/Agrobacterium group</taxon>
        <taxon>Rhizobium</taxon>
    </lineage>
</organism>
<dbReference type="AlphaFoldDB" id="A0A4S8PK58"/>
<protein>
    <submittedName>
        <fullName evidence="3">EF-hand domain-containing protein</fullName>
    </submittedName>
</protein>
<sequence length="110" mass="11998">MRRNRDMKPDVLARLVCAACVALPLSGVQAQTISDADRQKLAENFVQADADGDKALTRSEFHSLLSLNAQDNLGRAGQIVKFGRQDMAFNRIDADGNGVVTQQELQALAR</sequence>
<feature type="domain" description="EF-hand" evidence="2">
    <location>
        <begin position="36"/>
        <end position="71"/>
    </location>
</feature>
<feature type="chain" id="PRO_5020891597" evidence="1">
    <location>
        <begin position="31"/>
        <end position="110"/>
    </location>
</feature>
<dbReference type="Gene3D" id="1.10.238.10">
    <property type="entry name" value="EF-hand"/>
    <property type="match status" value="1"/>
</dbReference>
<dbReference type="PROSITE" id="PS50222">
    <property type="entry name" value="EF_HAND_2"/>
    <property type="match status" value="2"/>
</dbReference>
<evidence type="ECO:0000313" key="3">
    <source>
        <dbReference type="EMBL" id="THV31108.1"/>
    </source>
</evidence>
<dbReference type="InterPro" id="IPR018247">
    <property type="entry name" value="EF_Hand_1_Ca_BS"/>
</dbReference>
<evidence type="ECO:0000259" key="2">
    <source>
        <dbReference type="PROSITE" id="PS50222"/>
    </source>
</evidence>
<keyword evidence="1" id="KW-0732">Signal</keyword>
<evidence type="ECO:0000256" key="1">
    <source>
        <dbReference type="SAM" id="SignalP"/>
    </source>
</evidence>
<dbReference type="InterPro" id="IPR002048">
    <property type="entry name" value="EF_hand_dom"/>
</dbReference>
<evidence type="ECO:0000313" key="4">
    <source>
        <dbReference type="Proteomes" id="UP000307378"/>
    </source>
</evidence>
<dbReference type="GO" id="GO:0005509">
    <property type="term" value="F:calcium ion binding"/>
    <property type="evidence" value="ECO:0007669"/>
    <property type="project" value="InterPro"/>
</dbReference>
<dbReference type="Pfam" id="PF13499">
    <property type="entry name" value="EF-hand_7"/>
    <property type="match status" value="1"/>
</dbReference>
<accession>A0A4S8PK58</accession>
<dbReference type="InterPro" id="IPR011992">
    <property type="entry name" value="EF-hand-dom_pair"/>
</dbReference>
<comment type="caution">
    <text evidence="3">The sequence shown here is derived from an EMBL/GenBank/DDBJ whole genome shotgun (WGS) entry which is preliminary data.</text>
</comment>
<feature type="signal peptide" evidence="1">
    <location>
        <begin position="1"/>
        <end position="30"/>
    </location>
</feature>
<proteinExistence type="predicted"/>
<dbReference type="SUPFAM" id="SSF47473">
    <property type="entry name" value="EF-hand"/>
    <property type="match status" value="1"/>
</dbReference>